<sequence length="106" mass="12758">MENSFEEQKRVEKARKKVKAIKGWYKHFAAYLIVNAVLIIMHWADMEPGEHFFEWKTFSTAFFWGIGLAIHAFGVFGTDLFFGADWEERKIREYMDRNTEKKDKWE</sequence>
<dbReference type="RefSeq" id="WP_143374269.1">
    <property type="nucleotide sequence ID" value="NZ_VJVZ01000010.1"/>
</dbReference>
<feature type="transmembrane region" description="Helical" evidence="1">
    <location>
        <begin position="61"/>
        <end position="82"/>
    </location>
</feature>
<protein>
    <submittedName>
        <fullName evidence="3">2TM domain-containing protein</fullName>
    </submittedName>
</protein>
<reference evidence="3 4" key="1">
    <citation type="submission" date="2019-07" db="EMBL/GenBank/DDBJ databases">
        <title>Flavobacterium sp. nov., isolated from glacier ice.</title>
        <authorList>
            <person name="Liu Q."/>
            <person name="Xin Y.-H."/>
        </authorList>
    </citation>
    <scope>NUCLEOTIDE SEQUENCE [LARGE SCALE GENOMIC DNA]</scope>
    <source>
        <strain evidence="3 4">ZT4R6</strain>
    </source>
</reference>
<dbReference type="OrthoDB" id="8965954at2"/>
<evidence type="ECO:0000256" key="1">
    <source>
        <dbReference type="SAM" id="Phobius"/>
    </source>
</evidence>
<dbReference type="AlphaFoldDB" id="A0A552UXV4"/>
<evidence type="ECO:0000313" key="4">
    <source>
        <dbReference type="Proteomes" id="UP000320643"/>
    </source>
</evidence>
<evidence type="ECO:0000313" key="3">
    <source>
        <dbReference type="EMBL" id="TRW23055.1"/>
    </source>
</evidence>
<dbReference type="Pfam" id="PF13239">
    <property type="entry name" value="2TM"/>
    <property type="match status" value="1"/>
</dbReference>
<evidence type="ECO:0000259" key="2">
    <source>
        <dbReference type="Pfam" id="PF13239"/>
    </source>
</evidence>
<keyword evidence="1" id="KW-0472">Membrane</keyword>
<accession>A0A552UXV4</accession>
<keyword evidence="1" id="KW-1133">Transmembrane helix</keyword>
<keyword evidence="1" id="KW-0812">Transmembrane</keyword>
<keyword evidence="4" id="KW-1185">Reference proteome</keyword>
<organism evidence="3 4">
    <name type="scientific">Flavobacterium zepuense</name>
    <dbReference type="NCBI Taxonomy" id="2593302"/>
    <lineage>
        <taxon>Bacteria</taxon>
        <taxon>Pseudomonadati</taxon>
        <taxon>Bacteroidota</taxon>
        <taxon>Flavobacteriia</taxon>
        <taxon>Flavobacteriales</taxon>
        <taxon>Flavobacteriaceae</taxon>
        <taxon>Flavobacterium</taxon>
    </lineage>
</organism>
<proteinExistence type="predicted"/>
<gene>
    <name evidence="3" type="ORF">FMM05_15285</name>
</gene>
<feature type="transmembrane region" description="Helical" evidence="1">
    <location>
        <begin position="23"/>
        <end position="41"/>
    </location>
</feature>
<dbReference type="Proteomes" id="UP000320643">
    <property type="component" value="Unassembled WGS sequence"/>
</dbReference>
<comment type="caution">
    <text evidence="3">The sequence shown here is derived from an EMBL/GenBank/DDBJ whole genome shotgun (WGS) entry which is preliminary data.</text>
</comment>
<dbReference type="EMBL" id="VJVZ01000010">
    <property type="protein sequence ID" value="TRW23055.1"/>
    <property type="molecule type" value="Genomic_DNA"/>
</dbReference>
<feature type="domain" description="2TM" evidence="2">
    <location>
        <begin position="12"/>
        <end position="96"/>
    </location>
</feature>
<dbReference type="InterPro" id="IPR025698">
    <property type="entry name" value="2TM_dom"/>
</dbReference>
<name>A0A552UXV4_9FLAO</name>